<keyword evidence="3" id="KW-1185">Reference proteome</keyword>
<protein>
    <submittedName>
        <fullName evidence="2">Pimeloyl-ACP methyl ester carboxylesterase</fullName>
    </submittedName>
</protein>
<dbReference type="Gene3D" id="3.40.50.1820">
    <property type="entry name" value="alpha/beta hydrolase"/>
    <property type="match status" value="1"/>
</dbReference>
<sequence>MDLPDATPPIGRFVEVDGRRLWVDTREGPGPCAVFLPGSGEMGLDLWQSFDRVTQSRAGVIYDRGGTGWSSPVALPRAAAAVAGELEALLRALGVQDAVVLVGHSLGGAYAQRFAQLFPDRVAGMVLLDPVHGAWNAAMPERLRIKPNASTSVVVTDEHRAAARRWRESVTTDLPPQICQLVRDRHAADDLETGPREGANFVEILDELGPGPFAAPTIVLRAGTVDPLQAQFSTADDLRERAAALRHMYEAALPAGSQSRELSTATHSDIALGFAEDVAAAVREIGEATRGRGFVA</sequence>
<accession>A0ABU0TTY9</accession>
<dbReference type="RefSeq" id="WP_307482272.1">
    <property type="nucleotide sequence ID" value="NZ_JAUTBF010000001.1"/>
</dbReference>
<dbReference type="EMBL" id="JAUTBF010000001">
    <property type="protein sequence ID" value="MDQ1123128.1"/>
    <property type="molecule type" value="Genomic_DNA"/>
</dbReference>
<dbReference type="SUPFAM" id="SSF53474">
    <property type="entry name" value="alpha/beta-Hydrolases"/>
    <property type="match status" value="1"/>
</dbReference>
<reference evidence="2 3" key="1">
    <citation type="submission" date="2023-07" db="EMBL/GenBank/DDBJ databases">
        <title>Functional and genomic diversity of the sorghum phyllosphere microbiome.</title>
        <authorList>
            <person name="Shade A."/>
        </authorList>
    </citation>
    <scope>NUCLEOTIDE SEQUENCE [LARGE SCALE GENOMIC DNA]</scope>
    <source>
        <strain evidence="2 3">SORGH_AS_1207</strain>
    </source>
</reference>
<evidence type="ECO:0000259" key="1">
    <source>
        <dbReference type="Pfam" id="PF00561"/>
    </source>
</evidence>
<proteinExistence type="predicted"/>
<dbReference type="InterPro" id="IPR050266">
    <property type="entry name" value="AB_hydrolase_sf"/>
</dbReference>
<organism evidence="2 3">
    <name type="scientific">Microbacterium trichothecenolyticum</name>
    <name type="common">Aureobacterium trichothecenolyticum</name>
    <dbReference type="NCBI Taxonomy" id="69370"/>
    <lineage>
        <taxon>Bacteria</taxon>
        <taxon>Bacillati</taxon>
        <taxon>Actinomycetota</taxon>
        <taxon>Actinomycetes</taxon>
        <taxon>Micrococcales</taxon>
        <taxon>Microbacteriaceae</taxon>
        <taxon>Microbacterium</taxon>
    </lineage>
</organism>
<dbReference type="PANTHER" id="PTHR43798">
    <property type="entry name" value="MONOACYLGLYCEROL LIPASE"/>
    <property type="match status" value="1"/>
</dbReference>
<evidence type="ECO:0000313" key="2">
    <source>
        <dbReference type="EMBL" id="MDQ1123128.1"/>
    </source>
</evidence>
<dbReference type="Pfam" id="PF00561">
    <property type="entry name" value="Abhydrolase_1"/>
    <property type="match status" value="1"/>
</dbReference>
<evidence type="ECO:0000313" key="3">
    <source>
        <dbReference type="Proteomes" id="UP001226691"/>
    </source>
</evidence>
<feature type="domain" description="AB hydrolase-1" evidence="1">
    <location>
        <begin position="35"/>
        <end position="177"/>
    </location>
</feature>
<dbReference type="InterPro" id="IPR029058">
    <property type="entry name" value="AB_hydrolase_fold"/>
</dbReference>
<name>A0ABU0TTY9_MICTR</name>
<dbReference type="InterPro" id="IPR000073">
    <property type="entry name" value="AB_hydrolase_1"/>
</dbReference>
<gene>
    <name evidence="2" type="ORF">QE412_001701</name>
</gene>
<dbReference type="Proteomes" id="UP001226691">
    <property type="component" value="Unassembled WGS sequence"/>
</dbReference>
<dbReference type="PANTHER" id="PTHR43798:SF33">
    <property type="entry name" value="HYDROLASE, PUTATIVE (AFU_ORTHOLOGUE AFUA_2G14860)-RELATED"/>
    <property type="match status" value="1"/>
</dbReference>
<comment type="caution">
    <text evidence="2">The sequence shown here is derived from an EMBL/GenBank/DDBJ whole genome shotgun (WGS) entry which is preliminary data.</text>
</comment>